<name>G0S3M4_CHATD</name>
<proteinExistence type="predicted"/>
<dbReference type="AlphaFoldDB" id="G0S3M4"/>
<reference evidence="2 3" key="1">
    <citation type="journal article" date="2011" name="Cell">
        <title>Insight into structure and assembly of the nuclear pore complex by utilizing the genome of a eukaryotic thermophile.</title>
        <authorList>
            <person name="Amlacher S."/>
            <person name="Sarges P."/>
            <person name="Flemming D."/>
            <person name="van Noort V."/>
            <person name="Kunze R."/>
            <person name="Devos D.P."/>
            <person name="Arumugam M."/>
            <person name="Bork P."/>
            <person name="Hurt E."/>
        </authorList>
    </citation>
    <scope>NUCLEOTIDE SEQUENCE [LARGE SCALE GENOMIC DNA]</scope>
    <source>
        <strain evidence="3">DSM 1495 / CBS 144.50 / IMI 039719</strain>
    </source>
</reference>
<sequence>MDADTLVKVLRKYNVSFDAAVVKAALSDPNSLEASELAHWAAIHLSPDTLLTPDELNQYAALEESGLAEKLAQAPGLAETRVLSEQEIKDAIAALNRSTESITRYNDILKQQRAALDRIVSAAKEGVDAQATLAKDQTEKWKSQRQELILEIQQLSQSLSTRIGELDQQASEAGTHIQELVDTQFQADDKLLASLQKLGLELEIPDTKEHGDVVALRETCARLIKFTVETVKTKLDRIYLETLEELEANNTPITTQVTKNEVNSLQGELESLYSEILPVAQMSVEQQFLEPALKDLAARNRQSLANASQATDYRRPSQVAQLNKAAALLPQEGDALDEKTGINELASILANRRQKAEDVAQNVQETFEDAAMRHLADGKLAIQLVRDSVLAESPYGEVQLVDPEIEGSIGVLTQALAAVEKRLKTVNAALPTLRGKNAKREELVPATKFHKATEMENVKDTLKKGLEKVTKQDKEPLQESGKDELQTMWPTREHHPDLTGGVDTHMGKAAHSGDVAGTPGKEWMRQPTNKPTMGQPRT</sequence>
<dbReference type="OMA" id="QWCKAII"/>
<dbReference type="OrthoDB" id="5314201at2759"/>
<dbReference type="RefSeq" id="XP_006692647.1">
    <property type="nucleotide sequence ID" value="XM_006692584.1"/>
</dbReference>
<organism evidence="3">
    <name type="scientific">Chaetomium thermophilum (strain DSM 1495 / CBS 144.50 / IMI 039719)</name>
    <name type="common">Thermochaetoides thermophila</name>
    <dbReference type="NCBI Taxonomy" id="759272"/>
    <lineage>
        <taxon>Eukaryota</taxon>
        <taxon>Fungi</taxon>
        <taxon>Dikarya</taxon>
        <taxon>Ascomycota</taxon>
        <taxon>Pezizomycotina</taxon>
        <taxon>Sordariomycetes</taxon>
        <taxon>Sordariomycetidae</taxon>
        <taxon>Sordariales</taxon>
        <taxon>Chaetomiaceae</taxon>
        <taxon>Thermochaetoides</taxon>
    </lineage>
</organism>
<dbReference type="HOGENOM" id="CLU_027731_0_0_1"/>
<accession>G0S3M4</accession>
<evidence type="ECO:0000313" key="2">
    <source>
        <dbReference type="EMBL" id="EGS20351.1"/>
    </source>
</evidence>
<feature type="region of interest" description="Disordered" evidence="1">
    <location>
        <begin position="468"/>
        <end position="538"/>
    </location>
</feature>
<gene>
    <name evidence="2" type="ORF">CTHT_0021780</name>
</gene>
<dbReference type="Proteomes" id="UP000008066">
    <property type="component" value="Unassembled WGS sequence"/>
</dbReference>
<dbReference type="KEGG" id="cthr:CTHT_0021780"/>
<feature type="compositionally biased region" description="Polar residues" evidence="1">
    <location>
        <begin position="526"/>
        <end position="538"/>
    </location>
</feature>
<dbReference type="GeneID" id="18256216"/>
<dbReference type="EMBL" id="GL988041">
    <property type="protein sequence ID" value="EGS20351.1"/>
    <property type="molecule type" value="Genomic_DNA"/>
</dbReference>
<dbReference type="eggNOG" id="ENOG502SC1V">
    <property type="taxonomic scope" value="Eukaryota"/>
</dbReference>
<evidence type="ECO:0000256" key="1">
    <source>
        <dbReference type="SAM" id="MobiDB-lite"/>
    </source>
</evidence>
<evidence type="ECO:0000313" key="3">
    <source>
        <dbReference type="Proteomes" id="UP000008066"/>
    </source>
</evidence>
<protein>
    <submittedName>
        <fullName evidence="2">Uncharacterized protein</fullName>
    </submittedName>
</protein>
<keyword evidence="3" id="KW-1185">Reference proteome</keyword>
<feature type="compositionally biased region" description="Basic and acidic residues" evidence="1">
    <location>
        <begin position="468"/>
        <end position="497"/>
    </location>
</feature>